<evidence type="ECO:0000313" key="3">
    <source>
        <dbReference type="EMBL" id="KKM72291.1"/>
    </source>
</evidence>
<comment type="similarity">
    <text evidence="1">Belongs to the RelE toxin family.</text>
</comment>
<keyword evidence="2" id="KW-1277">Toxin-antitoxin system</keyword>
<accession>A0A0F9KCD0</accession>
<dbReference type="AlphaFoldDB" id="A0A0F9KCD0"/>
<dbReference type="PANTHER" id="PTHR33755:SF5">
    <property type="entry name" value="TYPE II TOXIN-ANTITOXIN SYSTEM RELE_PARE FAMILY TOXIN"/>
    <property type="match status" value="1"/>
</dbReference>
<protein>
    <recommendedName>
        <fullName evidence="4">Plasmid stabilization system protein</fullName>
    </recommendedName>
</protein>
<dbReference type="Gene3D" id="3.30.2310.20">
    <property type="entry name" value="RelE-like"/>
    <property type="match status" value="1"/>
</dbReference>
<evidence type="ECO:0000256" key="2">
    <source>
        <dbReference type="ARBA" id="ARBA00022649"/>
    </source>
</evidence>
<dbReference type="InterPro" id="IPR051803">
    <property type="entry name" value="TA_system_RelE-like_toxin"/>
</dbReference>
<sequence>MVRIEWNERALEDLKEIREYIARDSLNYANLFTKKFYEAVQKLNDFPNIGRIVPEVDISSIREIIFQVFI</sequence>
<name>A0A0F9KCD0_9ZZZZ</name>
<evidence type="ECO:0000256" key="1">
    <source>
        <dbReference type="ARBA" id="ARBA00006226"/>
    </source>
</evidence>
<reference evidence="3" key="1">
    <citation type="journal article" date="2015" name="Nature">
        <title>Complex archaea that bridge the gap between prokaryotes and eukaryotes.</title>
        <authorList>
            <person name="Spang A."/>
            <person name="Saw J.H."/>
            <person name="Jorgensen S.L."/>
            <person name="Zaremba-Niedzwiedzka K."/>
            <person name="Martijn J."/>
            <person name="Lind A.E."/>
            <person name="van Eijk R."/>
            <person name="Schleper C."/>
            <person name="Guy L."/>
            <person name="Ettema T.J."/>
        </authorList>
    </citation>
    <scope>NUCLEOTIDE SEQUENCE</scope>
</reference>
<proteinExistence type="inferred from homology"/>
<dbReference type="EMBL" id="LAZR01009499">
    <property type="protein sequence ID" value="KKM72291.1"/>
    <property type="molecule type" value="Genomic_DNA"/>
</dbReference>
<dbReference type="Pfam" id="PF05016">
    <property type="entry name" value="ParE_toxin"/>
    <property type="match status" value="1"/>
</dbReference>
<gene>
    <name evidence="3" type="ORF">LCGC14_1422060</name>
</gene>
<dbReference type="PANTHER" id="PTHR33755">
    <property type="entry name" value="TOXIN PARE1-RELATED"/>
    <property type="match status" value="1"/>
</dbReference>
<dbReference type="InterPro" id="IPR035093">
    <property type="entry name" value="RelE/ParE_toxin_dom_sf"/>
</dbReference>
<dbReference type="InterPro" id="IPR007712">
    <property type="entry name" value="RelE/ParE_toxin"/>
</dbReference>
<organism evidence="3">
    <name type="scientific">marine sediment metagenome</name>
    <dbReference type="NCBI Taxonomy" id="412755"/>
    <lineage>
        <taxon>unclassified sequences</taxon>
        <taxon>metagenomes</taxon>
        <taxon>ecological metagenomes</taxon>
    </lineage>
</organism>
<evidence type="ECO:0008006" key="4">
    <source>
        <dbReference type="Google" id="ProtNLM"/>
    </source>
</evidence>
<comment type="caution">
    <text evidence="3">The sequence shown here is derived from an EMBL/GenBank/DDBJ whole genome shotgun (WGS) entry which is preliminary data.</text>
</comment>